<name>A0A4S4EI28_CAMSN</name>
<proteinExistence type="inferred from homology"/>
<evidence type="ECO:0000256" key="7">
    <source>
        <dbReference type="ARBA" id="ARBA00023242"/>
    </source>
</evidence>
<organism evidence="8 9">
    <name type="scientific">Camellia sinensis var. sinensis</name>
    <name type="common">China tea</name>
    <dbReference type="NCBI Taxonomy" id="542762"/>
    <lineage>
        <taxon>Eukaryota</taxon>
        <taxon>Viridiplantae</taxon>
        <taxon>Streptophyta</taxon>
        <taxon>Embryophyta</taxon>
        <taxon>Tracheophyta</taxon>
        <taxon>Spermatophyta</taxon>
        <taxon>Magnoliopsida</taxon>
        <taxon>eudicotyledons</taxon>
        <taxon>Gunneridae</taxon>
        <taxon>Pentapetalae</taxon>
        <taxon>asterids</taxon>
        <taxon>Ericales</taxon>
        <taxon>Theaceae</taxon>
        <taxon>Camellia</taxon>
    </lineage>
</organism>
<evidence type="ECO:0000256" key="1">
    <source>
        <dbReference type="ARBA" id="ARBA00004123"/>
    </source>
</evidence>
<keyword evidence="9" id="KW-1185">Reference proteome</keyword>
<comment type="similarity">
    <text evidence="2">Belongs to the SHI protein family.</text>
</comment>
<evidence type="ECO:0000256" key="6">
    <source>
        <dbReference type="ARBA" id="ARBA00023159"/>
    </source>
</evidence>
<dbReference type="GO" id="GO:0005634">
    <property type="term" value="C:nucleus"/>
    <property type="evidence" value="ECO:0007669"/>
    <property type="project" value="UniProtKB-SubCell"/>
</dbReference>
<evidence type="ECO:0000313" key="8">
    <source>
        <dbReference type="EMBL" id="THG16149.1"/>
    </source>
</evidence>
<keyword evidence="5" id="KW-0238">DNA-binding</keyword>
<evidence type="ECO:0000313" key="9">
    <source>
        <dbReference type="Proteomes" id="UP000306102"/>
    </source>
</evidence>
<keyword evidence="3" id="KW-0479">Metal-binding</keyword>
<reference evidence="8 9" key="1">
    <citation type="journal article" date="2018" name="Proc. Natl. Acad. Sci. U.S.A.">
        <title>Draft genome sequence of Camellia sinensis var. sinensis provides insights into the evolution of the tea genome and tea quality.</title>
        <authorList>
            <person name="Wei C."/>
            <person name="Yang H."/>
            <person name="Wang S."/>
            <person name="Zhao J."/>
            <person name="Liu C."/>
            <person name="Gao L."/>
            <person name="Xia E."/>
            <person name="Lu Y."/>
            <person name="Tai Y."/>
            <person name="She G."/>
            <person name="Sun J."/>
            <person name="Cao H."/>
            <person name="Tong W."/>
            <person name="Gao Q."/>
            <person name="Li Y."/>
            <person name="Deng W."/>
            <person name="Jiang X."/>
            <person name="Wang W."/>
            <person name="Chen Q."/>
            <person name="Zhang S."/>
            <person name="Li H."/>
            <person name="Wu J."/>
            <person name="Wang P."/>
            <person name="Li P."/>
            <person name="Shi C."/>
            <person name="Zheng F."/>
            <person name="Jian J."/>
            <person name="Huang B."/>
            <person name="Shan D."/>
            <person name="Shi M."/>
            <person name="Fang C."/>
            <person name="Yue Y."/>
            <person name="Li F."/>
            <person name="Li D."/>
            <person name="Wei S."/>
            <person name="Han B."/>
            <person name="Jiang C."/>
            <person name="Yin Y."/>
            <person name="Xia T."/>
            <person name="Zhang Z."/>
            <person name="Bennetzen J.L."/>
            <person name="Zhao S."/>
            <person name="Wan X."/>
        </authorList>
    </citation>
    <scope>NUCLEOTIDE SEQUENCE [LARGE SCALE GENOMIC DNA]</scope>
    <source>
        <strain evidence="9">cv. Shuchazao</strain>
        <tissue evidence="8">Leaf</tissue>
    </source>
</reference>
<dbReference type="Pfam" id="PF05142">
    <property type="entry name" value="DUF702"/>
    <property type="match status" value="1"/>
</dbReference>
<dbReference type="NCBIfam" id="TIGR01624">
    <property type="entry name" value="LRP1_Cterm"/>
    <property type="match status" value="1"/>
</dbReference>
<sequence length="188" mass="21179">MMMRQGGGSDSSRCQDCGNQAKKGCAYMRCRTCCKTRGFQCQTHVKSTWVPVSRRHSRLQQQFPTVHQQQHQHLQAQNPKRCRQNPPTGLEVGNFPAELHIPTTFRCVRVSSHDNAVDQYAYQTEINIGGHLFKGILYDQGPEAETHYTADESASVQQQPNLITTGLTSSSYPSPFIPGTQYFPYPKS</sequence>
<keyword evidence="6" id="KW-0010">Activator</keyword>
<gene>
    <name evidence="8" type="ORF">TEA_006591</name>
</gene>
<dbReference type="PANTHER" id="PTHR31604">
    <property type="entry name" value="PROTEIN LATERAL ROOT PRIMORDIUM 1"/>
    <property type="match status" value="1"/>
</dbReference>
<protein>
    <submittedName>
        <fullName evidence="8">Uncharacterized protein</fullName>
    </submittedName>
</protein>
<dbReference type="GO" id="GO:0046872">
    <property type="term" value="F:metal ion binding"/>
    <property type="evidence" value="ECO:0007669"/>
    <property type="project" value="UniProtKB-KW"/>
</dbReference>
<dbReference type="Proteomes" id="UP000306102">
    <property type="component" value="Unassembled WGS sequence"/>
</dbReference>
<evidence type="ECO:0000256" key="5">
    <source>
        <dbReference type="ARBA" id="ARBA00023125"/>
    </source>
</evidence>
<evidence type="ECO:0000256" key="4">
    <source>
        <dbReference type="ARBA" id="ARBA00022833"/>
    </source>
</evidence>
<dbReference type="GO" id="GO:0003700">
    <property type="term" value="F:DNA-binding transcription factor activity"/>
    <property type="evidence" value="ECO:0007669"/>
    <property type="project" value="InterPro"/>
</dbReference>
<accession>A0A4S4EI28</accession>
<dbReference type="InterPro" id="IPR007818">
    <property type="entry name" value="SHI"/>
</dbReference>
<dbReference type="GO" id="GO:0045893">
    <property type="term" value="P:positive regulation of DNA-templated transcription"/>
    <property type="evidence" value="ECO:0007669"/>
    <property type="project" value="TreeGrafter"/>
</dbReference>
<dbReference type="PANTHER" id="PTHR31604:SF4">
    <property type="entry name" value="PROTEIN SHORT INTERNODES"/>
    <property type="match status" value="1"/>
</dbReference>
<comment type="caution">
    <text evidence="8">The sequence shown here is derived from an EMBL/GenBank/DDBJ whole genome shotgun (WGS) entry which is preliminary data.</text>
</comment>
<dbReference type="NCBIfam" id="TIGR01623">
    <property type="entry name" value="put_zinc_LRP1"/>
    <property type="match status" value="1"/>
</dbReference>
<keyword evidence="4" id="KW-0862">Zinc</keyword>
<evidence type="ECO:0000256" key="3">
    <source>
        <dbReference type="ARBA" id="ARBA00022723"/>
    </source>
</evidence>
<keyword evidence="7" id="KW-0539">Nucleus</keyword>
<dbReference type="AlphaFoldDB" id="A0A4S4EI28"/>
<dbReference type="InterPro" id="IPR006511">
    <property type="entry name" value="SHI_C"/>
</dbReference>
<dbReference type="EMBL" id="SDRB02004278">
    <property type="protein sequence ID" value="THG16149.1"/>
    <property type="molecule type" value="Genomic_DNA"/>
</dbReference>
<dbReference type="InterPro" id="IPR006510">
    <property type="entry name" value="Znf_LRP1"/>
</dbReference>
<dbReference type="GO" id="GO:0003677">
    <property type="term" value="F:DNA binding"/>
    <property type="evidence" value="ECO:0007669"/>
    <property type="project" value="UniProtKB-KW"/>
</dbReference>
<comment type="subcellular location">
    <subcellularLocation>
        <location evidence="1">Nucleus</location>
    </subcellularLocation>
</comment>
<evidence type="ECO:0000256" key="2">
    <source>
        <dbReference type="ARBA" id="ARBA00006911"/>
    </source>
</evidence>